<keyword evidence="1" id="KW-0732">Signal</keyword>
<keyword evidence="3" id="KW-0378">Hydrolase</keyword>
<dbReference type="GO" id="GO:0005829">
    <property type="term" value="C:cytosol"/>
    <property type="evidence" value="ECO:0007669"/>
    <property type="project" value="TreeGrafter"/>
</dbReference>
<proteinExistence type="predicted"/>
<dbReference type="AlphaFoldDB" id="A0A2W5N7X2"/>
<gene>
    <name evidence="3" type="ORF">DI569_08505</name>
</gene>
<protein>
    <submittedName>
        <fullName evidence="3">Amidohydrolase</fullName>
    </submittedName>
</protein>
<dbReference type="EMBL" id="QFPJ01000015">
    <property type="protein sequence ID" value="PZQ22340.1"/>
    <property type="molecule type" value="Genomic_DNA"/>
</dbReference>
<organism evidence="3 4">
    <name type="scientific">Sphingopyxis macrogoltabida</name>
    <name type="common">Sphingomonas macrogoltabidus</name>
    <dbReference type="NCBI Taxonomy" id="33050"/>
    <lineage>
        <taxon>Bacteria</taxon>
        <taxon>Pseudomonadati</taxon>
        <taxon>Pseudomonadota</taxon>
        <taxon>Alphaproteobacteria</taxon>
        <taxon>Sphingomonadales</taxon>
        <taxon>Sphingomonadaceae</taxon>
        <taxon>Sphingopyxis</taxon>
    </lineage>
</organism>
<feature type="domain" description="Amidohydrolase 3" evidence="2">
    <location>
        <begin position="69"/>
        <end position="504"/>
    </location>
</feature>
<dbReference type="InterPro" id="IPR050378">
    <property type="entry name" value="Metallo-dep_Hydrolases_sf"/>
</dbReference>
<dbReference type="PANTHER" id="PTHR11647">
    <property type="entry name" value="HYDRANTOINASE/DIHYDROPYRIMIDINASE FAMILY MEMBER"/>
    <property type="match status" value="1"/>
</dbReference>
<comment type="caution">
    <text evidence="3">The sequence shown here is derived from an EMBL/GenBank/DDBJ whole genome shotgun (WGS) entry which is preliminary data.</text>
</comment>
<dbReference type="SUPFAM" id="SSF51338">
    <property type="entry name" value="Composite domain of metallo-dependent hydrolases"/>
    <property type="match status" value="1"/>
</dbReference>
<dbReference type="SUPFAM" id="SSF51556">
    <property type="entry name" value="Metallo-dependent hydrolases"/>
    <property type="match status" value="1"/>
</dbReference>
<dbReference type="InterPro" id="IPR011059">
    <property type="entry name" value="Metal-dep_hydrolase_composite"/>
</dbReference>
<name>A0A2W5N7X2_SPHMC</name>
<evidence type="ECO:0000313" key="4">
    <source>
        <dbReference type="Proteomes" id="UP000248597"/>
    </source>
</evidence>
<dbReference type="GO" id="GO:0016812">
    <property type="term" value="F:hydrolase activity, acting on carbon-nitrogen (but not peptide) bonds, in cyclic amides"/>
    <property type="evidence" value="ECO:0007669"/>
    <property type="project" value="TreeGrafter"/>
</dbReference>
<dbReference type="InterPro" id="IPR032466">
    <property type="entry name" value="Metal_Hydrolase"/>
</dbReference>
<dbReference type="Proteomes" id="UP000248597">
    <property type="component" value="Unassembled WGS sequence"/>
</dbReference>
<evidence type="ECO:0000256" key="1">
    <source>
        <dbReference type="SAM" id="SignalP"/>
    </source>
</evidence>
<feature type="chain" id="PRO_5016029586" evidence="1">
    <location>
        <begin position="20"/>
        <end position="526"/>
    </location>
</feature>
<dbReference type="Gene3D" id="3.20.20.140">
    <property type="entry name" value="Metal-dependent hydrolases"/>
    <property type="match status" value="2"/>
</dbReference>
<reference evidence="3 4" key="1">
    <citation type="submission" date="2017-08" db="EMBL/GenBank/DDBJ databases">
        <title>Infants hospitalized years apart are colonized by the same room-sourced microbial strains.</title>
        <authorList>
            <person name="Brooks B."/>
            <person name="Olm M.R."/>
            <person name="Firek B.A."/>
            <person name="Baker R."/>
            <person name="Thomas B.C."/>
            <person name="Morowitz M.J."/>
            <person name="Banfield J.F."/>
        </authorList>
    </citation>
    <scope>NUCLEOTIDE SEQUENCE [LARGE SCALE GENOMIC DNA]</scope>
    <source>
        <strain evidence="3">S2_005_003_R2_47</strain>
    </source>
</reference>
<evidence type="ECO:0000259" key="2">
    <source>
        <dbReference type="Pfam" id="PF07969"/>
    </source>
</evidence>
<feature type="signal peptide" evidence="1">
    <location>
        <begin position="1"/>
        <end position="19"/>
    </location>
</feature>
<dbReference type="PANTHER" id="PTHR11647:SF1">
    <property type="entry name" value="COLLAPSIN RESPONSE MEDIATOR PROTEIN"/>
    <property type="match status" value="1"/>
</dbReference>
<sequence>MKKRVGLSLAALFATTAPAWGQHYDVLIRGGTVYDGSDTPGRAADVAITGDRVVAVGIVPPTATAAMQIDATGKIVAPGFIDPHSHAAPNIQTPELAAALPMLHQGITTLAINPDGGGPAELGPQIMDLRTNIPGVNVIPMIGHNAVRRAVMGNVARLATPAEQERMEGLVTAAMQAGAFGLSDGPFYIPGKYSDTAEIVGLAKAAARFPDAIYISHIRDEGNYDVGVVAAVDEVITVAREAKIPGIVTHIKVLGHQVWGKSAEVIARINEARAAGVRIWADQYPYTASGSSLMASLVPGWAQEGGADALAKRLGDPAMRARIRAEMIPNLERRGGPHALMIRGFPPEPALEGKRLDEIGRLQGKDPLDAAIDMLKRGGAPTISFNMSDADVAAFMQQPWTMTSTDGGLPPFGKTSEHPRAYGAFARKLRHYVLDKPVITMQRAIHAATGLTASILAIPDRGVLRDGAFADVIVFDPATVRDVATYEKPHAYAVGMDYVFVNGQAALVEGKPASKRYGRVLLRTPR</sequence>
<accession>A0A2W5N7X2</accession>
<dbReference type="InterPro" id="IPR013108">
    <property type="entry name" value="Amidohydro_3"/>
</dbReference>
<dbReference type="Pfam" id="PF07969">
    <property type="entry name" value="Amidohydro_3"/>
    <property type="match status" value="1"/>
</dbReference>
<evidence type="ECO:0000313" key="3">
    <source>
        <dbReference type="EMBL" id="PZQ22340.1"/>
    </source>
</evidence>